<accession>A0A0D0CVX0</accession>
<protein>
    <submittedName>
        <fullName evidence="1">Uncharacterized protein</fullName>
    </submittedName>
</protein>
<evidence type="ECO:0000313" key="2">
    <source>
        <dbReference type="Proteomes" id="UP000053593"/>
    </source>
</evidence>
<dbReference type="HOGENOM" id="CLU_2210348_0_0_1"/>
<reference evidence="1 2" key="1">
    <citation type="submission" date="2014-04" db="EMBL/GenBank/DDBJ databases">
        <title>Evolutionary Origins and Diversification of the Mycorrhizal Mutualists.</title>
        <authorList>
            <consortium name="DOE Joint Genome Institute"/>
            <consortium name="Mycorrhizal Genomics Consortium"/>
            <person name="Kohler A."/>
            <person name="Kuo A."/>
            <person name="Nagy L.G."/>
            <person name="Floudas D."/>
            <person name="Copeland A."/>
            <person name="Barry K.W."/>
            <person name="Cichocki N."/>
            <person name="Veneault-Fourrey C."/>
            <person name="LaButti K."/>
            <person name="Lindquist E.A."/>
            <person name="Lipzen A."/>
            <person name="Lundell T."/>
            <person name="Morin E."/>
            <person name="Murat C."/>
            <person name="Riley R."/>
            <person name="Ohm R."/>
            <person name="Sun H."/>
            <person name="Tunlid A."/>
            <person name="Henrissat B."/>
            <person name="Grigoriev I.V."/>
            <person name="Hibbett D.S."/>
            <person name="Martin F."/>
        </authorList>
    </citation>
    <scope>NUCLEOTIDE SEQUENCE [LARGE SCALE GENOMIC DNA]</scope>
    <source>
        <strain evidence="1 2">FD-317 M1</strain>
    </source>
</reference>
<name>A0A0D0CVX0_9AGAR</name>
<evidence type="ECO:0000313" key="1">
    <source>
        <dbReference type="EMBL" id="KIK60193.1"/>
    </source>
</evidence>
<dbReference type="EMBL" id="KN834776">
    <property type="protein sequence ID" value="KIK60193.1"/>
    <property type="molecule type" value="Genomic_DNA"/>
</dbReference>
<keyword evidence="2" id="KW-1185">Reference proteome</keyword>
<gene>
    <name evidence="1" type="ORF">GYMLUDRAFT_614714</name>
</gene>
<sequence length="107" mass="11816">MTTKAGLSLVPHIQCQCEKVLVIESYPGMPHSDSIMDVAERHSNDTSSYKKFLDRAGVKTIVVTGSQVTYLPTALLDLEVSSDCPYLQTGQWRAITLEDARKTTEAQ</sequence>
<proteinExistence type="predicted"/>
<organism evidence="1 2">
    <name type="scientific">Collybiopsis luxurians FD-317 M1</name>
    <dbReference type="NCBI Taxonomy" id="944289"/>
    <lineage>
        <taxon>Eukaryota</taxon>
        <taxon>Fungi</taxon>
        <taxon>Dikarya</taxon>
        <taxon>Basidiomycota</taxon>
        <taxon>Agaricomycotina</taxon>
        <taxon>Agaricomycetes</taxon>
        <taxon>Agaricomycetidae</taxon>
        <taxon>Agaricales</taxon>
        <taxon>Marasmiineae</taxon>
        <taxon>Omphalotaceae</taxon>
        <taxon>Collybiopsis</taxon>
        <taxon>Collybiopsis luxurians</taxon>
    </lineage>
</organism>
<dbReference type="AlphaFoldDB" id="A0A0D0CVX0"/>
<dbReference type="Proteomes" id="UP000053593">
    <property type="component" value="Unassembled WGS sequence"/>
</dbReference>